<dbReference type="Gene3D" id="1.10.8.60">
    <property type="match status" value="1"/>
</dbReference>
<proteinExistence type="predicted"/>
<evidence type="ECO:0000256" key="4">
    <source>
        <dbReference type="ARBA" id="ARBA00023125"/>
    </source>
</evidence>
<evidence type="ECO:0000256" key="1">
    <source>
        <dbReference type="ARBA" id="ARBA00022741"/>
    </source>
</evidence>
<organism evidence="9 10">
    <name type="scientific">Roseateles violae</name>
    <dbReference type="NCBI Taxonomy" id="3058042"/>
    <lineage>
        <taxon>Bacteria</taxon>
        <taxon>Pseudomonadati</taxon>
        <taxon>Pseudomonadota</taxon>
        <taxon>Betaproteobacteria</taxon>
        <taxon>Burkholderiales</taxon>
        <taxon>Sphaerotilaceae</taxon>
        <taxon>Roseateles</taxon>
    </lineage>
</organism>
<dbReference type="SMART" id="SM00382">
    <property type="entry name" value="AAA"/>
    <property type="match status" value="1"/>
</dbReference>
<dbReference type="InterPro" id="IPR002078">
    <property type="entry name" value="Sigma_54_int"/>
</dbReference>
<dbReference type="RefSeq" id="WP_290358949.1">
    <property type="nucleotide sequence ID" value="NZ_JAUHHC010000002.1"/>
</dbReference>
<keyword evidence="5" id="KW-0804">Transcription</keyword>
<dbReference type="Gene3D" id="3.40.50.300">
    <property type="entry name" value="P-loop containing nucleotide triphosphate hydrolases"/>
    <property type="match status" value="1"/>
</dbReference>
<dbReference type="Pfam" id="PF02954">
    <property type="entry name" value="HTH_8"/>
    <property type="match status" value="1"/>
</dbReference>
<feature type="domain" description="Sigma-54 factor interaction" evidence="7">
    <location>
        <begin position="141"/>
        <end position="369"/>
    </location>
</feature>
<evidence type="ECO:0000256" key="2">
    <source>
        <dbReference type="ARBA" id="ARBA00022840"/>
    </source>
</evidence>
<dbReference type="Proteomes" id="UP001228044">
    <property type="component" value="Unassembled WGS sequence"/>
</dbReference>
<evidence type="ECO:0000256" key="5">
    <source>
        <dbReference type="ARBA" id="ARBA00023163"/>
    </source>
</evidence>
<keyword evidence="3" id="KW-0805">Transcription regulation</keyword>
<dbReference type="Pfam" id="PF25601">
    <property type="entry name" value="AAA_lid_14"/>
    <property type="match status" value="1"/>
</dbReference>
<sequence length="462" mass="50595">MSHALIVDDEADAAAMLAVLVAAEGFSVATARNLREARAQLALQPPDIVLLDLQLPDGHGMSLFDEPGLIAQSQVVLITGHASLDTSIKALRLGVADYLIKPIQPQQLRGVLSRLVKPAVLRAELDSVEAEWERSGRFGHLWGRSPEMQRVYRQIARVAGTGVSVLITGESGSGKELVARNVHDLSRRRSKPFLAVNCGAISPQLIESEVFGHEKGSFTGAERQHQGFFERANGGTLFLDEITEMPMELQVKLLRVLETGLYMRVGSTTQQEADVRIIAATNRLPEQAVAEGRLREDLLYRLNVFPIALPPLRARREDVPLLAEQFLAAIGASEGKPKRFSAAALAKLTAYRWPGNVRELRNVVQRSYVMSEGAEIGDDWLPGELPPRELEGGADEGESAVVRIAIGSTMAQAERQLILATFAHYKQQRERTAAVLGISLKTLYNRLKDYAEDEAPAEPPLG</sequence>
<dbReference type="Gene3D" id="3.40.50.2300">
    <property type="match status" value="1"/>
</dbReference>
<dbReference type="SUPFAM" id="SSF52540">
    <property type="entry name" value="P-loop containing nucleoside triphosphate hydrolases"/>
    <property type="match status" value="1"/>
</dbReference>
<dbReference type="SMART" id="SM00448">
    <property type="entry name" value="REC"/>
    <property type="match status" value="1"/>
</dbReference>
<name>A0ABT8DRI9_9BURK</name>
<evidence type="ECO:0000259" key="8">
    <source>
        <dbReference type="PROSITE" id="PS50110"/>
    </source>
</evidence>
<feature type="modified residue" description="4-aspartylphosphate" evidence="6">
    <location>
        <position position="52"/>
    </location>
</feature>
<dbReference type="InterPro" id="IPR011006">
    <property type="entry name" value="CheY-like_superfamily"/>
</dbReference>
<dbReference type="SUPFAM" id="SSF46689">
    <property type="entry name" value="Homeodomain-like"/>
    <property type="match status" value="1"/>
</dbReference>
<evidence type="ECO:0000256" key="3">
    <source>
        <dbReference type="ARBA" id="ARBA00023015"/>
    </source>
</evidence>
<accession>A0ABT8DRI9</accession>
<dbReference type="PROSITE" id="PS00688">
    <property type="entry name" value="SIGMA54_INTERACT_3"/>
    <property type="match status" value="1"/>
</dbReference>
<gene>
    <name evidence="9" type="ORF">QWJ38_10265</name>
</gene>
<comment type="caution">
    <text evidence="9">The sequence shown here is derived from an EMBL/GenBank/DDBJ whole genome shotgun (WGS) entry which is preliminary data.</text>
</comment>
<keyword evidence="6" id="KW-0597">Phosphoprotein</keyword>
<dbReference type="InterPro" id="IPR025662">
    <property type="entry name" value="Sigma_54_int_dom_ATP-bd_1"/>
</dbReference>
<dbReference type="InterPro" id="IPR009057">
    <property type="entry name" value="Homeodomain-like_sf"/>
</dbReference>
<dbReference type="EMBL" id="JAUHHC010000002">
    <property type="protein sequence ID" value="MDN3920663.1"/>
    <property type="molecule type" value="Genomic_DNA"/>
</dbReference>
<dbReference type="InterPro" id="IPR058031">
    <property type="entry name" value="AAA_lid_NorR"/>
</dbReference>
<keyword evidence="1" id="KW-0547">Nucleotide-binding</keyword>
<evidence type="ECO:0000313" key="10">
    <source>
        <dbReference type="Proteomes" id="UP001228044"/>
    </source>
</evidence>
<keyword evidence="10" id="KW-1185">Reference proteome</keyword>
<dbReference type="Pfam" id="PF00072">
    <property type="entry name" value="Response_reg"/>
    <property type="match status" value="1"/>
</dbReference>
<dbReference type="InterPro" id="IPR027417">
    <property type="entry name" value="P-loop_NTPase"/>
</dbReference>
<evidence type="ECO:0000256" key="6">
    <source>
        <dbReference type="PROSITE-ProRule" id="PRU00169"/>
    </source>
</evidence>
<protein>
    <submittedName>
        <fullName evidence="9">Sigma-54 dependent transcriptional regulator</fullName>
    </submittedName>
</protein>
<dbReference type="Pfam" id="PF00158">
    <property type="entry name" value="Sigma54_activat"/>
    <property type="match status" value="1"/>
</dbReference>
<dbReference type="InterPro" id="IPR003593">
    <property type="entry name" value="AAA+_ATPase"/>
</dbReference>
<dbReference type="PROSITE" id="PS00676">
    <property type="entry name" value="SIGMA54_INTERACT_2"/>
    <property type="match status" value="1"/>
</dbReference>
<dbReference type="PROSITE" id="PS00675">
    <property type="entry name" value="SIGMA54_INTERACT_1"/>
    <property type="match status" value="1"/>
</dbReference>
<dbReference type="InterPro" id="IPR002197">
    <property type="entry name" value="HTH_Fis"/>
</dbReference>
<keyword evidence="4" id="KW-0238">DNA-binding</keyword>
<reference evidence="9 10" key="1">
    <citation type="submission" date="2023-06" db="EMBL/GenBank/DDBJ databases">
        <title>Pelomonas sp. PFR6 16S ribosomal RNA gene Genome sequencing and assembly.</title>
        <authorList>
            <person name="Woo H."/>
        </authorList>
    </citation>
    <scope>NUCLEOTIDE SEQUENCE [LARGE SCALE GENOMIC DNA]</scope>
    <source>
        <strain evidence="9 10">PFR6</strain>
    </source>
</reference>
<dbReference type="CDD" id="cd00009">
    <property type="entry name" value="AAA"/>
    <property type="match status" value="1"/>
</dbReference>
<dbReference type="Gene3D" id="1.10.10.60">
    <property type="entry name" value="Homeodomain-like"/>
    <property type="match status" value="1"/>
</dbReference>
<feature type="domain" description="Response regulatory" evidence="8">
    <location>
        <begin position="3"/>
        <end position="116"/>
    </location>
</feature>
<dbReference type="InterPro" id="IPR001789">
    <property type="entry name" value="Sig_transdc_resp-reg_receiver"/>
</dbReference>
<dbReference type="PANTHER" id="PTHR32071">
    <property type="entry name" value="TRANSCRIPTIONAL REGULATORY PROTEIN"/>
    <property type="match status" value="1"/>
</dbReference>
<dbReference type="SUPFAM" id="SSF52172">
    <property type="entry name" value="CheY-like"/>
    <property type="match status" value="1"/>
</dbReference>
<dbReference type="PROSITE" id="PS50110">
    <property type="entry name" value="RESPONSE_REGULATORY"/>
    <property type="match status" value="1"/>
</dbReference>
<evidence type="ECO:0000313" key="9">
    <source>
        <dbReference type="EMBL" id="MDN3920663.1"/>
    </source>
</evidence>
<dbReference type="PROSITE" id="PS50045">
    <property type="entry name" value="SIGMA54_INTERACT_4"/>
    <property type="match status" value="1"/>
</dbReference>
<dbReference type="InterPro" id="IPR025943">
    <property type="entry name" value="Sigma_54_int_dom_ATP-bd_2"/>
</dbReference>
<keyword evidence="2" id="KW-0067">ATP-binding</keyword>
<dbReference type="InterPro" id="IPR025944">
    <property type="entry name" value="Sigma_54_int_dom_CS"/>
</dbReference>
<evidence type="ECO:0000259" key="7">
    <source>
        <dbReference type="PROSITE" id="PS50045"/>
    </source>
</evidence>